<organism evidence="11 12">
    <name type="scientific">Sphingobacterium detergens</name>
    <dbReference type="NCBI Taxonomy" id="1145106"/>
    <lineage>
        <taxon>Bacteria</taxon>
        <taxon>Pseudomonadati</taxon>
        <taxon>Bacteroidota</taxon>
        <taxon>Sphingobacteriia</taxon>
        <taxon>Sphingobacteriales</taxon>
        <taxon>Sphingobacteriaceae</taxon>
        <taxon>Sphingobacterium</taxon>
    </lineage>
</organism>
<dbReference type="InterPro" id="IPR039426">
    <property type="entry name" value="TonB-dep_rcpt-like"/>
</dbReference>
<dbReference type="SUPFAM" id="SSF56935">
    <property type="entry name" value="Porins"/>
    <property type="match status" value="1"/>
</dbReference>
<accession>A0A420BJZ5</accession>
<dbReference type="PROSITE" id="PS52016">
    <property type="entry name" value="TONB_DEPENDENT_REC_3"/>
    <property type="match status" value="1"/>
</dbReference>
<reference evidence="11 12" key="1">
    <citation type="submission" date="2018-09" db="EMBL/GenBank/DDBJ databases">
        <title>Genomic Encyclopedia of Type Strains, Phase III (KMG-III): the genomes of soil and plant-associated and newly described type strains.</title>
        <authorList>
            <person name="Whitman W."/>
        </authorList>
    </citation>
    <scope>NUCLEOTIDE SEQUENCE [LARGE SCALE GENOMIC DNA]</scope>
    <source>
        <strain evidence="11 12">CECT 7938</strain>
    </source>
</reference>
<dbReference type="Gene3D" id="2.60.40.1120">
    <property type="entry name" value="Carboxypeptidase-like, regulatory domain"/>
    <property type="match status" value="1"/>
</dbReference>
<comment type="subcellular location">
    <subcellularLocation>
        <location evidence="1 8">Cell outer membrane</location>
        <topology evidence="1 8">Multi-pass membrane protein</topology>
    </subcellularLocation>
</comment>
<evidence type="ECO:0000313" key="12">
    <source>
        <dbReference type="Proteomes" id="UP000286246"/>
    </source>
</evidence>
<comment type="caution">
    <text evidence="11">The sequence shown here is derived from an EMBL/GenBank/DDBJ whole genome shotgun (WGS) entry which is preliminary data.</text>
</comment>
<gene>
    <name evidence="11" type="ORF">DFQ12_1881</name>
</gene>
<keyword evidence="4 8" id="KW-0812">Transmembrane</keyword>
<dbReference type="Pfam" id="PF07715">
    <property type="entry name" value="Plug"/>
    <property type="match status" value="1"/>
</dbReference>
<dbReference type="EMBL" id="RAPY01000001">
    <property type="protein sequence ID" value="RKE57007.1"/>
    <property type="molecule type" value="Genomic_DNA"/>
</dbReference>
<dbReference type="Gene3D" id="2.40.170.20">
    <property type="entry name" value="TonB-dependent receptor, beta-barrel domain"/>
    <property type="match status" value="1"/>
</dbReference>
<comment type="similarity">
    <text evidence="8">Belongs to the TonB-dependent receptor family.</text>
</comment>
<evidence type="ECO:0000313" key="11">
    <source>
        <dbReference type="EMBL" id="RKE57007.1"/>
    </source>
</evidence>
<evidence type="ECO:0000259" key="10">
    <source>
        <dbReference type="Pfam" id="PF07715"/>
    </source>
</evidence>
<protein>
    <submittedName>
        <fullName evidence="11">Outer membrane receptor protein involved in Fe transport</fullName>
    </submittedName>
</protein>
<keyword evidence="7 8" id="KW-0998">Cell outer membrane</keyword>
<dbReference type="SUPFAM" id="SSF49464">
    <property type="entry name" value="Carboxypeptidase regulatory domain-like"/>
    <property type="match status" value="1"/>
</dbReference>
<evidence type="ECO:0000256" key="6">
    <source>
        <dbReference type="ARBA" id="ARBA00023136"/>
    </source>
</evidence>
<keyword evidence="12" id="KW-1185">Reference proteome</keyword>
<dbReference type="AlphaFoldDB" id="A0A420BJZ5"/>
<dbReference type="InterPro" id="IPR012910">
    <property type="entry name" value="Plug_dom"/>
</dbReference>
<name>A0A420BJZ5_SPHD1</name>
<dbReference type="GO" id="GO:0044718">
    <property type="term" value="P:siderophore transmembrane transport"/>
    <property type="evidence" value="ECO:0007669"/>
    <property type="project" value="TreeGrafter"/>
</dbReference>
<evidence type="ECO:0000256" key="4">
    <source>
        <dbReference type="ARBA" id="ARBA00022692"/>
    </source>
</evidence>
<keyword evidence="5" id="KW-0732">Signal</keyword>
<keyword evidence="6 8" id="KW-0472">Membrane</keyword>
<dbReference type="GO" id="GO:0015344">
    <property type="term" value="F:siderophore uptake transmembrane transporter activity"/>
    <property type="evidence" value="ECO:0007669"/>
    <property type="project" value="TreeGrafter"/>
</dbReference>
<feature type="domain" description="TonB-dependent receptor plug" evidence="10">
    <location>
        <begin position="233"/>
        <end position="318"/>
    </location>
</feature>
<dbReference type="PANTHER" id="PTHR30069:SF29">
    <property type="entry name" value="HEMOGLOBIN AND HEMOGLOBIN-HAPTOGLOBIN-BINDING PROTEIN 1-RELATED"/>
    <property type="match status" value="1"/>
</dbReference>
<evidence type="ECO:0000256" key="3">
    <source>
        <dbReference type="ARBA" id="ARBA00022452"/>
    </source>
</evidence>
<feature type="transmembrane region" description="Helical" evidence="9">
    <location>
        <begin position="12"/>
        <end position="33"/>
    </location>
</feature>
<dbReference type="InterPro" id="IPR008969">
    <property type="entry name" value="CarboxyPept-like_regulatory"/>
</dbReference>
<dbReference type="Pfam" id="PF13715">
    <property type="entry name" value="CarbopepD_reg_2"/>
    <property type="match status" value="1"/>
</dbReference>
<evidence type="ECO:0000256" key="8">
    <source>
        <dbReference type="PROSITE-ProRule" id="PRU01360"/>
    </source>
</evidence>
<dbReference type="Proteomes" id="UP000286246">
    <property type="component" value="Unassembled WGS sequence"/>
</dbReference>
<dbReference type="OrthoDB" id="9812892at2"/>
<keyword evidence="11" id="KW-0675">Receptor</keyword>
<dbReference type="Gene3D" id="2.170.130.10">
    <property type="entry name" value="TonB-dependent receptor, plug domain"/>
    <property type="match status" value="1"/>
</dbReference>
<evidence type="ECO:0000256" key="2">
    <source>
        <dbReference type="ARBA" id="ARBA00022448"/>
    </source>
</evidence>
<proteinExistence type="inferred from homology"/>
<sequence>MKIFLAQQPSTFLLRIISCTLLCIMLLPLPALAQQRSLLEKNLTIDFASIKISQALQQIEQQINCSFVYSNQLLDADRKVTKRYRNEKLERLLTDLFAGKKIKLKQDGKQVFIGLQSERKQRVYGRITSSEGPLAGVSVRFGQQSTTTDQHGRYELSALAEREYLLRLSSVGYKTISQTVFLKESSPLVVNLTLQSNAQQLQQVDVDAKTASQLVRETGFNVAALELSKYNNSTRDVNQILNTTTGVRIREYGGLGSDFNFSLNGLSGKAIRFFIDGIPMENFGIGMNFNNIPVNLADRLEVYKGVVPIELGSDALGGGINMVTNKGAKNYLDASYSIGSFNTHRLSLNTQSVNDTTGLMFKLTGFYNYSDNDYWMHSNPKYDAAIRVPDGPNSFIEKSVKRFHDQYKSGMIQAEAGYINQTWADALVLGMLYNNHYKEFQTGNNQNIVYGKVNRHGNYFMPSLRYKKDNLFIEGLNATAFVSYAVDKYSVVDTSTTTYWWDGSASSSNNDFGELNRSKNRSYTNYQNTFLLTRVNLSYRINEGNQLTLNHNYNKSDQKSDEELSQKILSPAGQSKSVTGLSWQNKSLQQRLNTSVFAKFFHFGIELGAVTEGKNPMPAQHRSYNNFGYGLASRYSMGDNMGVKFSYEHAYRLPELVEVLGDGVNVIPNPDIKPESSHNFNINADLSRKHDRHFYSADIGGFLGNAKDFIYTIPMGNNTSQFLNEGKVIVYGAEAEVQYKYAKLVELTLNASYQRSKQNQKYTYGTETPRANYGNMIPNQPWLYGNLYLSVGKSDWLGRGTRLQFDWSSQYYHSFYLTWEAWGSSQSLNIIPTQLLHHAGMTYSLKDGRYNISFECRNLGNELAYDNFRLQKPGRSFNLKLRYFLH</sequence>
<dbReference type="InterPro" id="IPR036942">
    <property type="entry name" value="Beta-barrel_TonB_sf"/>
</dbReference>
<evidence type="ECO:0000256" key="5">
    <source>
        <dbReference type="ARBA" id="ARBA00022729"/>
    </source>
</evidence>
<dbReference type="InterPro" id="IPR037066">
    <property type="entry name" value="Plug_dom_sf"/>
</dbReference>
<dbReference type="RefSeq" id="WP_120258611.1">
    <property type="nucleotide sequence ID" value="NZ_RAPY01000001.1"/>
</dbReference>
<keyword evidence="9" id="KW-1133">Transmembrane helix</keyword>
<dbReference type="PANTHER" id="PTHR30069">
    <property type="entry name" value="TONB-DEPENDENT OUTER MEMBRANE RECEPTOR"/>
    <property type="match status" value="1"/>
</dbReference>
<keyword evidence="3 8" id="KW-1134">Transmembrane beta strand</keyword>
<evidence type="ECO:0000256" key="9">
    <source>
        <dbReference type="SAM" id="Phobius"/>
    </source>
</evidence>
<evidence type="ECO:0000256" key="7">
    <source>
        <dbReference type="ARBA" id="ARBA00023237"/>
    </source>
</evidence>
<keyword evidence="2 8" id="KW-0813">Transport</keyword>
<evidence type="ECO:0000256" key="1">
    <source>
        <dbReference type="ARBA" id="ARBA00004571"/>
    </source>
</evidence>
<dbReference type="GO" id="GO:0009279">
    <property type="term" value="C:cell outer membrane"/>
    <property type="evidence" value="ECO:0007669"/>
    <property type="project" value="UniProtKB-SubCell"/>
</dbReference>